<feature type="compositionally biased region" description="Basic and acidic residues" evidence="1">
    <location>
        <begin position="34"/>
        <end position="50"/>
    </location>
</feature>
<dbReference type="Pfam" id="PF15377">
    <property type="entry name" value="DUF4604"/>
    <property type="match status" value="1"/>
</dbReference>
<dbReference type="EMBL" id="GBSI01001210">
    <property type="protein sequence ID" value="JAC95286.1"/>
    <property type="molecule type" value="Transcribed_RNA"/>
</dbReference>
<organism evidence="3">
    <name type="scientific">Hypsiglena sp. JMG-2014</name>
    <dbReference type="NCBI Taxonomy" id="1550645"/>
    <lineage>
        <taxon>Eukaryota</taxon>
        <taxon>Metazoa</taxon>
        <taxon>Chordata</taxon>
        <taxon>Craniata</taxon>
        <taxon>Vertebrata</taxon>
        <taxon>Euteleostomi</taxon>
        <taxon>Lepidosauria</taxon>
        <taxon>Squamata</taxon>
        <taxon>Bifurcata</taxon>
        <taxon>Unidentata</taxon>
        <taxon>Episquamata</taxon>
        <taxon>Toxicofera</taxon>
        <taxon>Serpentes</taxon>
        <taxon>Colubroidea</taxon>
        <taxon>Dipsadidae</taxon>
        <taxon>Hypsiglena</taxon>
    </lineage>
</organism>
<evidence type="ECO:0000313" key="3">
    <source>
        <dbReference type="EMBL" id="JAC95286.1"/>
    </source>
</evidence>
<dbReference type="InterPro" id="IPR027911">
    <property type="entry name" value="DUF4604"/>
</dbReference>
<dbReference type="InterPro" id="IPR040219">
    <property type="entry name" value="KIAA1143-like"/>
</dbReference>
<feature type="domain" description="DUF4604" evidence="2">
    <location>
        <begin position="5"/>
        <end position="145"/>
    </location>
</feature>
<reference evidence="3" key="1">
    <citation type="submission" date="2014-09" db="EMBL/GenBank/DDBJ databases">
        <title>RNA-seq and high-definition mass spectrometry reveal the complex and divergent venoms of two rear-fanged colubrid snakes.</title>
        <authorList>
            <person name="McGivern J.J."/>
            <person name="Wray K.P."/>
            <person name="Margres M.J."/>
            <person name="Couch M.E."/>
            <person name="Mackessy S.P."/>
            <person name="Rokyta D.R."/>
        </authorList>
    </citation>
    <scope>NUCLEOTIDE SEQUENCE</scope>
    <source>
        <tissue evidence="3">Venom gland</tissue>
    </source>
</reference>
<accession>A0A098LZ94</accession>
<name>A0A098LZ94_9SAUR</name>
<feature type="region of interest" description="Disordered" evidence="1">
    <location>
        <begin position="21"/>
        <end position="57"/>
    </location>
</feature>
<dbReference type="PANTHER" id="PTHR31195">
    <property type="entry name" value="GEO02494P1"/>
    <property type="match status" value="1"/>
</dbReference>
<evidence type="ECO:0000259" key="2">
    <source>
        <dbReference type="Pfam" id="PF15377"/>
    </source>
</evidence>
<proteinExistence type="predicted"/>
<protein>
    <submittedName>
        <fullName evidence="3">Uncharacterized protein KIAA1143-like protein</fullName>
    </submittedName>
</protein>
<dbReference type="AlphaFoldDB" id="A0A098LZ94"/>
<sequence length="148" mass="16809">MSKKNQVSYVKPAEPAFLSRFKERMGYREGPTVDTKKEQLPGHEDDSGSDKEDEQPQMIVLKKGDLTAEEVANIKEELREVTEADPEDGKIIFRKPPKRSAEENYFGLTITSSKKIKEIKKNSPNFQNSAKQVKNKSLLSFDAEESDD</sequence>
<dbReference type="PANTHER" id="PTHR31195:SF2">
    <property type="entry name" value="GEO02494P1"/>
    <property type="match status" value="1"/>
</dbReference>
<evidence type="ECO:0000256" key="1">
    <source>
        <dbReference type="SAM" id="MobiDB-lite"/>
    </source>
</evidence>